<feature type="domain" description="FAD-binding" evidence="5">
    <location>
        <begin position="10"/>
        <end position="344"/>
    </location>
</feature>
<name>A0ABQ4R7Z5_9HYPH</name>
<dbReference type="SUPFAM" id="SSF51905">
    <property type="entry name" value="FAD/NAD(P)-binding domain"/>
    <property type="match status" value="1"/>
</dbReference>
<protein>
    <submittedName>
        <fullName evidence="6">6-methylpretetramide 4-monooxygenase</fullName>
    </submittedName>
</protein>
<dbReference type="EMBL" id="BPQH01000023">
    <property type="protein sequence ID" value="GJD52924.1"/>
    <property type="molecule type" value="Genomic_DNA"/>
</dbReference>
<comment type="caution">
    <text evidence="6">The sequence shown here is derived from an EMBL/GenBank/DDBJ whole genome shotgun (WGS) entry which is preliminary data.</text>
</comment>
<proteinExistence type="predicted"/>
<keyword evidence="7" id="KW-1185">Reference proteome</keyword>
<dbReference type="PRINTS" id="PR00420">
    <property type="entry name" value="RNGMNOXGNASE"/>
</dbReference>
<dbReference type="InterPro" id="IPR050641">
    <property type="entry name" value="RIFMO-like"/>
</dbReference>
<evidence type="ECO:0000313" key="7">
    <source>
        <dbReference type="Proteomes" id="UP001055167"/>
    </source>
</evidence>
<evidence type="ECO:0000313" key="6">
    <source>
        <dbReference type="EMBL" id="GJD52924.1"/>
    </source>
</evidence>
<dbReference type="RefSeq" id="WP_128563624.1">
    <property type="nucleotide sequence ID" value="NZ_BPQH01000023.1"/>
</dbReference>
<reference evidence="6" key="2">
    <citation type="submission" date="2021-08" db="EMBL/GenBank/DDBJ databases">
        <authorList>
            <person name="Tani A."/>
            <person name="Ola A."/>
            <person name="Ogura Y."/>
            <person name="Katsura K."/>
            <person name="Hayashi T."/>
        </authorList>
    </citation>
    <scope>NUCLEOTIDE SEQUENCE</scope>
    <source>
        <strain evidence="6">KCTC 52305</strain>
    </source>
</reference>
<dbReference type="Proteomes" id="UP001055167">
    <property type="component" value="Unassembled WGS sequence"/>
</dbReference>
<reference evidence="6" key="1">
    <citation type="journal article" date="2021" name="Front. Microbiol.">
        <title>Comprehensive Comparative Genomics and Phenotyping of Methylobacterium Species.</title>
        <authorList>
            <person name="Alessa O."/>
            <person name="Ogura Y."/>
            <person name="Fujitani Y."/>
            <person name="Takami H."/>
            <person name="Hayashi T."/>
            <person name="Sahin N."/>
            <person name="Tani A."/>
        </authorList>
    </citation>
    <scope>NUCLEOTIDE SEQUENCE</scope>
    <source>
        <strain evidence="6">KCTC 52305</strain>
    </source>
</reference>
<sequence length="519" mass="55486">MPLSSPAHPEVLVVGAGPTGLVLALWLARRGVPLRIIDRAAGPGEASRAMAVQARTLELYRQLGFADEVVAQGIRAPAIHLREAGEEVARIPFRELGEGVSPYPFMLAYPQDDHERFLVGKLAEAGVAVEWGVALASLTQDAAGIRAVLDRDGGEEVCSTAYLAGCDGAHSRVRAALGLGFPGGTYEQVFYVADVRIADGFREDMFINLGQAGLGLMLPVRRNGTQRLIGLVPPELTHRAGLGFEDVRASIEPLMGIRVEAVNWFSTYRAHHRVAEHFRVGRCFIAGDAGHVHSPAGGQGMNTGIGDAANLAWKLAQVVRGRGDPALLDTYEPERMAFARTLVATTDRAFRSMVGEGLGSQILRTWLLPHLLPLVWGFPAGRRLMFNTISQVRIAYRDSALSAGAAGAVHGGDRLPFVAEPDNFAPLRSLDWQVHVYGEARPGLERAAAGLGLPLHAFPHDAAADAAGLGRDAAYLVRPDGYVALAMERPDPRALADHAGRWGLGRAPAGAGSRRQESP</sequence>
<dbReference type="InterPro" id="IPR002938">
    <property type="entry name" value="FAD-bd"/>
</dbReference>
<dbReference type="InterPro" id="IPR036188">
    <property type="entry name" value="FAD/NAD-bd_sf"/>
</dbReference>
<dbReference type="Gene3D" id="3.40.30.120">
    <property type="match status" value="1"/>
</dbReference>
<dbReference type="PANTHER" id="PTHR43004">
    <property type="entry name" value="TRK SYSTEM POTASSIUM UPTAKE PROTEIN"/>
    <property type="match status" value="1"/>
</dbReference>
<keyword evidence="2" id="KW-0285">Flavoprotein</keyword>
<comment type="cofactor">
    <cofactor evidence="1">
        <name>FAD</name>
        <dbReference type="ChEBI" id="CHEBI:57692"/>
    </cofactor>
</comment>
<evidence type="ECO:0000256" key="3">
    <source>
        <dbReference type="ARBA" id="ARBA00022827"/>
    </source>
</evidence>
<organism evidence="6 7">
    <name type="scientific">Methylobacterium crusticola</name>
    <dbReference type="NCBI Taxonomy" id="1697972"/>
    <lineage>
        <taxon>Bacteria</taxon>
        <taxon>Pseudomonadati</taxon>
        <taxon>Pseudomonadota</taxon>
        <taxon>Alphaproteobacteria</taxon>
        <taxon>Hyphomicrobiales</taxon>
        <taxon>Methylobacteriaceae</taxon>
        <taxon>Methylobacterium</taxon>
    </lineage>
</organism>
<dbReference type="PANTHER" id="PTHR43004:SF19">
    <property type="entry name" value="BINDING MONOOXYGENASE, PUTATIVE (JCVI)-RELATED"/>
    <property type="match status" value="1"/>
</dbReference>
<evidence type="ECO:0000256" key="1">
    <source>
        <dbReference type="ARBA" id="ARBA00001974"/>
    </source>
</evidence>
<gene>
    <name evidence="6" type="primary">oxyL_3</name>
    <name evidence="6" type="ORF">OPKNFCMD_5692</name>
</gene>
<evidence type="ECO:0000259" key="5">
    <source>
        <dbReference type="Pfam" id="PF01494"/>
    </source>
</evidence>
<evidence type="ECO:0000256" key="4">
    <source>
        <dbReference type="SAM" id="MobiDB-lite"/>
    </source>
</evidence>
<dbReference type="Gene3D" id="3.50.50.60">
    <property type="entry name" value="FAD/NAD(P)-binding domain"/>
    <property type="match status" value="1"/>
</dbReference>
<dbReference type="Pfam" id="PF01494">
    <property type="entry name" value="FAD_binding_3"/>
    <property type="match status" value="1"/>
</dbReference>
<feature type="region of interest" description="Disordered" evidence="4">
    <location>
        <begin position="498"/>
        <end position="519"/>
    </location>
</feature>
<evidence type="ECO:0000256" key="2">
    <source>
        <dbReference type="ARBA" id="ARBA00022630"/>
    </source>
</evidence>
<accession>A0ABQ4R7Z5</accession>
<dbReference type="Gene3D" id="3.30.70.2450">
    <property type="match status" value="1"/>
</dbReference>
<keyword evidence="3" id="KW-0274">FAD</keyword>